<dbReference type="GO" id="GO:0042286">
    <property type="term" value="F:glutamate-1-semialdehyde 2,1-aminomutase activity"/>
    <property type="evidence" value="ECO:0007669"/>
    <property type="project" value="UniProtKB-UniRule"/>
</dbReference>
<gene>
    <name evidence="7" type="primary">hemL</name>
    <name evidence="8" type="ORF">RD110_05930</name>
</gene>
<dbReference type="FunFam" id="3.40.640.10:FF:000021">
    <property type="entry name" value="Glutamate-1-semialdehyde 2,1-aminomutase"/>
    <property type="match status" value="1"/>
</dbReference>
<dbReference type="CDD" id="cd00610">
    <property type="entry name" value="OAT_like"/>
    <property type="match status" value="1"/>
</dbReference>
<dbReference type="PANTHER" id="PTHR43713:SF3">
    <property type="entry name" value="GLUTAMATE-1-SEMIALDEHYDE 2,1-AMINOMUTASE 1, CHLOROPLASTIC-RELATED"/>
    <property type="match status" value="1"/>
</dbReference>
<dbReference type="SUPFAM" id="SSF53383">
    <property type="entry name" value="PLP-dependent transferases"/>
    <property type="match status" value="1"/>
</dbReference>
<dbReference type="AlphaFoldDB" id="A0A1P8JSQ7"/>
<dbReference type="InterPro" id="IPR015422">
    <property type="entry name" value="PyrdxlP-dep_Trfase_small"/>
</dbReference>
<proteinExistence type="inferred from homology"/>
<feature type="modified residue" description="N6-(pyridoxal phosphate)lysine" evidence="7">
    <location>
        <position position="274"/>
    </location>
</feature>
<dbReference type="NCBIfam" id="NF000818">
    <property type="entry name" value="PRK00062.1"/>
    <property type="match status" value="1"/>
</dbReference>
<comment type="catalytic activity">
    <reaction evidence="7">
        <text>(S)-4-amino-5-oxopentanoate = 5-aminolevulinate</text>
        <dbReference type="Rhea" id="RHEA:14265"/>
        <dbReference type="ChEBI" id="CHEBI:57501"/>
        <dbReference type="ChEBI" id="CHEBI:356416"/>
        <dbReference type="EC" id="5.4.3.8"/>
    </reaction>
</comment>
<dbReference type="InterPro" id="IPR004639">
    <property type="entry name" value="4pyrrol_synth_GluAld_NH2Trfase"/>
</dbReference>
<protein>
    <recommendedName>
        <fullName evidence="7">Glutamate-1-semialdehyde 2,1-aminomutase</fullName>
        <shortName evidence="7">GSA</shortName>
        <ecNumber evidence="7">5.4.3.8</ecNumber>
    </recommendedName>
    <alternativeName>
        <fullName evidence="7">Glutamate-1-semialdehyde aminotransferase</fullName>
        <shortName evidence="7">GSA-AT</shortName>
    </alternativeName>
</protein>
<dbReference type="GO" id="GO:0005737">
    <property type="term" value="C:cytoplasm"/>
    <property type="evidence" value="ECO:0007669"/>
    <property type="project" value="UniProtKB-SubCell"/>
</dbReference>
<dbReference type="Gene3D" id="3.90.1150.10">
    <property type="entry name" value="Aspartate Aminotransferase, domain 1"/>
    <property type="match status" value="1"/>
</dbReference>
<dbReference type="RefSeq" id="WP_076197590.1">
    <property type="nucleotide sequence ID" value="NZ_CP019236.1"/>
</dbReference>
<evidence type="ECO:0000313" key="8">
    <source>
        <dbReference type="EMBL" id="APW36787.1"/>
    </source>
</evidence>
<dbReference type="HAMAP" id="MF_00375">
    <property type="entry name" value="HemL_aminotrans_3"/>
    <property type="match status" value="1"/>
</dbReference>
<comment type="similarity">
    <text evidence="3 7">Belongs to the class-III pyridoxal-phosphate-dependent aminotransferase family. HemL subfamily.</text>
</comment>
<keyword evidence="9" id="KW-1185">Reference proteome</keyword>
<dbReference type="Gene3D" id="3.40.640.10">
    <property type="entry name" value="Type I PLP-dependent aspartate aminotransferase-like (Major domain)"/>
    <property type="match status" value="1"/>
</dbReference>
<evidence type="ECO:0000256" key="2">
    <source>
        <dbReference type="ARBA" id="ARBA00004819"/>
    </source>
</evidence>
<dbReference type="KEGG" id="rhy:RD110_05930"/>
<evidence type="ECO:0000256" key="7">
    <source>
        <dbReference type="HAMAP-Rule" id="MF_00375"/>
    </source>
</evidence>
<name>A0A1P8JSQ7_9BURK</name>
<organism evidence="8 9">
    <name type="scientific">Rhodoferax koreensis</name>
    <dbReference type="NCBI Taxonomy" id="1842727"/>
    <lineage>
        <taxon>Bacteria</taxon>
        <taxon>Pseudomonadati</taxon>
        <taxon>Pseudomonadota</taxon>
        <taxon>Betaproteobacteria</taxon>
        <taxon>Burkholderiales</taxon>
        <taxon>Comamonadaceae</taxon>
        <taxon>Rhodoferax</taxon>
    </lineage>
</organism>
<evidence type="ECO:0000256" key="5">
    <source>
        <dbReference type="ARBA" id="ARBA00023235"/>
    </source>
</evidence>
<dbReference type="EMBL" id="CP019236">
    <property type="protein sequence ID" value="APW36787.1"/>
    <property type="molecule type" value="Genomic_DNA"/>
</dbReference>
<comment type="pathway">
    <text evidence="2">Porphyrin-containing compound metabolism; protoporphyrin-IX biosynthesis; 5-aminolevulinate from L-glutamyl-tRNA(Glu): step 2/2.</text>
</comment>
<dbReference type="OrthoDB" id="3398487at2"/>
<dbReference type="GO" id="GO:0008483">
    <property type="term" value="F:transaminase activity"/>
    <property type="evidence" value="ECO:0007669"/>
    <property type="project" value="InterPro"/>
</dbReference>
<accession>A0A1P8JSQ7</accession>
<dbReference type="Pfam" id="PF00202">
    <property type="entry name" value="Aminotran_3"/>
    <property type="match status" value="1"/>
</dbReference>
<evidence type="ECO:0000256" key="3">
    <source>
        <dbReference type="ARBA" id="ARBA00008981"/>
    </source>
</evidence>
<dbReference type="GO" id="GO:0030170">
    <property type="term" value="F:pyridoxal phosphate binding"/>
    <property type="evidence" value="ECO:0007669"/>
    <property type="project" value="InterPro"/>
</dbReference>
<dbReference type="Proteomes" id="UP000186609">
    <property type="component" value="Chromosome"/>
</dbReference>
<keyword evidence="5 7" id="KW-0413">Isomerase</keyword>
<dbReference type="UniPathway" id="UPA00251">
    <property type="reaction ID" value="UER00317"/>
</dbReference>
<comment type="subunit">
    <text evidence="7">Homodimer.</text>
</comment>
<dbReference type="InterPro" id="IPR005814">
    <property type="entry name" value="Aminotrans_3"/>
</dbReference>
<sequence length="437" mass="46408">MTQDIDLNQQLFARAQKVIPGGVNSPVRAFKAVGGTPRFVSKAQGAYFWDANGRRYTDYIGSWGPMILGHGHPAVVEAVQRAVLEGFSYGAPTEREVELAEEILKLVPSMDMVRLVSSGTEAGMSAIRLARGATGRKTLIKFEGCYHGHADALLVKAGSGLATFGNPTSAGVPPEVVQHTLVLEYNNVAQLEEAFSLHGPDVACLIIEPIAGNMNFVRASVPFMQRCRELCSQHGALLVFDEVMTGFRVGLQSAQGVYAESIPGFKPDMTVLGKVIGGGMPLAAFGGSRAVMEQLAPLGPVYQAGTLSGNPVATACGLATLREVQKPGFYEDLSRTTRLLVNGLTQAALGAEVPFCGDSEGGMFGFFLLDALPANYGQVMKTSNPRFNHLFHGLLDRGVYIAPALYEAGFVSAAHTEADIAATVAAAREVFETLPKA</sequence>
<evidence type="ECO:0000256" key="6">
    <source>
        <dbReference type="ARBA" id="ARBA00023244"/>
    </source>
</evidence>
<dbReference type="STRING" id="1842727.RD110_05930"/>
<comment type="subcellular location">
    <subcellularLocation>
        <location evidence="7">Cytoplasm</location>
    </subcellularLocation>
</comment>
<keyword evidence="4 7" id="KW-0663">Pyridoxal phosphate</keyword>
<dbReference type="GO" id="GO:0006782">
    <property type="term" value="P:protoporphyrinogen IX biosynthetic process"/>
    <property type="evidence" value="ECO:0007669"/>
    <property type="project" value="UniProtKB-UniRule"/>
</dbReference>
<evidence type="ECO:0000313" key="9">
    <source>
        <dbReference type="Proteomes" id="UP000186609"/>
    </source>
</evidence>
<dbReference type="InterPro" id="IPR015421">
    <property type="entry name" value="PyrdxlP-dep_Trfase_major"/>
</dbReference>
<dbReference type="InterPro" id="IPR015424">
    <property type="entry name" value="PyrdxlP-dep_Trfase"/>
</dbReference>
<evidence type="ECO:0000256" key="1">
    <source>
        <dbReference type="ARBA" id="ARBA00001933"/>
    </source>
</evidence>
<evidence type="ECO:0000256" key="4">
    <source>
        <dbReference type="ARBA" id="ARBA00022898"/>
    </source>
</evidence>
<keyword evidence="6 7" id="KW-0627">Porphyrin biosynthesis</keyword>
<keyword evidence="7" id="KW-0963">Cytoplasm</keyword>
<comment type="cofactor">
    <cofactor evidence="1 7">
        <name>pyridoxal 5'-phosphate</name>
        <dbReference type="ChEBI" id="CHEBI:597326"/>
    </cofactor>
</comment>
<dbReference type="EC" id="5.4.3.8" evidence="7"/>
<dbReference type="NCBIfam" id="TIGR00713">
    <property type="entry name" value="hemL"/>
    <property type="match status" value="1"/>
</dbReference>
<reference evidence="8 9" key="1">
    <citation type="submission" date="2017-01" db="EMBL/GenBank/DDBJ databases">
        <authorList>
            <person name="Mah S.A."/>
            <person name="Swanson W.J."/>
            <person name="Moy G.W."/>
            <person name="Vacquier V.D."/>
        </authorList>
    </citation>
    <scope>NUCLEOTIDE SEQUENCE [LARGE SCALE GENOMIC DNA]</scope>
    <source>
        <strain evidence="8 9">DCY110</strain>
    </source>
</reference>
<dbReference type="PANTHER" id="PTHR43713">
    <property type="entry name" value="GLUTAMATE-1-SEMIALDEHYDE 2,1-AMINOMUTASE"/>
    <property type="match status" value="1"/>
</dbReference>